<dbReference type="Gene3D" id="3.90.1150.10">
    <property type="entry name" value="Aspartate Aminotransferase, domain 1"/>
    <property type="match status" value="1"/>
</dbReference>
<evidence type="ECO:0000313" key="2">
    <source>
        <dbReference type="EMBL" id="RGY16022.1"/>
    </source>
</evidence>
<sequence length="366" mass="42595">MKHVIEEIGSEFWIEDVIAVINDGVRQCFRENGFNGDNRLLLSGRTAIDFIYQDLSYGRNITTVYMPAYCCDSMIFPFKDRNVNVLFYDLVYEDGKVKCDIDATLNVDILYICNYFGFSTGVDVEVVVSMQKKGVVILYDRTHDLFNNGNTLSLISDYTFCSLRKWVGIPTGAIVSKRDGNFFQASLKGCDFSESKYKGMRMKYDYLQGNTVIDKEDFLRLFASFNKRLSGDYQNYSIDKMSLRLLHEQDFELVKTRRYQNAKLLYDGLSELNNISMMFEHENANVPLFVPILVKKEIRNSLRDYLVDNKVYCPVHWPKSDSLPDAMRVNLFYDSELSLVCDQRYGERQMRKIVNLIKNYCNKTNI</sequence>
<dbReference type="OrthoDB" id="8955051at2"/>
<dbReference type="EMBL" id="CP069450">
    <property type="protein sequence ID" value="QRO51072.1"/>
    <property type="molecule type" value="Genomic_DNA"/>
</dbReference>
<evidence type="ECO:0000313" key="3">
    <source>
        <dbReference type="Proteomes" id="UP000286063"/>
    </source>
</evidence>
<reference evidence="1 4" key="2">
    <citation type="submission" date="2021-02" db="EMBL/GenBank/DDBJ databases">
        <title>FDA dAtabase for Regulatory Grade micrObial Sequences (FDA-ARGOS): Supporting development and validation of Infectious Disease Dx tests.</title>
        <authorList>
            <person name="Carlson P."/>
            <person name="Fischbach M."/>
            <person name="Hastie J."/>
            <person name="Bilen M."/>
            <person name="Cheng A."/>
            <person name="Tallon L."/>
            <person name="Sadzewicz L."/>
            <person name="Zhao X."/>
            <person name="Boylan J."/>
            <person name="Ott S."/>
            <person name="Bowen H."/>
            <person name="Vavikolanu K."/>
            <person name="Mehta A."/>
            <person name="Aluvathingal J."/>
            <person name="Nadendla S."/>
            <person name="Yan Y."/>
            <person name="Sichtig H."/>
        </authorList>
    </citation>
    <scope>NUCLEOTIDE SEQUENCE [LARGE SCALE GENOMIC DNA]</scope>
    <source>
        <strain evidence="1 4">FDAARGOS_1229</strain>
    </source>
</reference>
<evidence type="ECO:0000313" key="1">
    <source>
        <dbReference type="EMBL" id="QRO51072.1"/>
    </source>
</evidence>
<dbReference type="GeneID" id="93096060"/>
<dbReference type="EMBL" id="QSCR01000021">
    <property type="protein sequence ID" value="RGY16022.1"/>
    <property type="molecule type" value="Genomic_DNA"/>
</dbReference>
<dbReference type="Proteomes" id="UP000654720">
    <property type="component" value="Chromosome"/>
</dbReference>
<reference evidence="2 3" key="1">
    <citation type="submission" date="2018-08" db="EMBL/GenBank/DDBJ databases">
        <title>A genome reference for cultivated species of the human gut microbiota.</title>
        <authorList>
            <person name="Zou Y."/>
            <person name="Xue W."/>
            <person name="Luo G."/>
        </authorList>
    </citation>
    <scope>NUCLEOTIDE SEQUENCE [LARGE SCALE GENOMIC DNA]</scope>
    <source>
        <strain evidence="2 3">OF02-7</strain>
    </source>
</reference>
<protein>
    <recommendedName>
        <fullName evidence="5">DegT/DnrJ/EryC1/StrS aminotransferase family protein</fullName>
    </recommendedName>
</protein>
<organism evidence="2 3">
    <name type="scientific">Butyricimonas virosa</name>
    <dbReference type="NCBI Taxonomy" id="544645"/>
    <lineage>
        <taxon>Bacteria</taxon>
        <taxon>Pseudomonadati</taxon>
        <taxon>Bacteroidota</taxon>
        <taxon>Bacteroidia</taxon>
        <taxon>Bacteroidales</taxon>
        <taxon>Odoribacteraceae</taxon>
        <taxon>Butyricimonas</taxon>
    </lineage>
</organism>
<dbReference type="RefSeq" id="WP_027201885.1">
    <property type="nucleotide sequence ID" value="NZ_CAJKXH010000045.1"/>
</dbReference>
<dbReference type="InterPro" id="IPR015422">
    <property type="entry name" value="PyrdxlP-dep_Trfase_small"/>
</dbReference>
<gene>
    <name evidence="2" type="ORF">DXA50_12090</name>
    <name evidence="1" type="ORF">I6J59_05495</name>
</gene>
<name>A0A413IMC6_9BACT</name>
<keyword evidence="4" id="KW-1185">Reference proteome</keyword>
<dbReference type="Proteomes" id="UP000286063">
    <property type="component" value="Unassembled WGS sequence"/>
</dbReference>
<accession>A0A413IMC6</accession>
<evidence type="ECO:0000313" key="4">
    <source>
        <dbReference type="Proteomes" id="UP000654720"/>
    </source>
</evidence>
<dbReference type="InterPro" id="IPR015424">
    <property type="entry name" value="PyrdxlP-dep_Trfase"/>
</dbReference>
<proteinExistence type="predicted"/>
<dbReference type="AlphaFoldDB" id="A0A413IMC6"/>
<evidence type="ECO:0008006" key="5">
    <source>
        <dbReference type="Google" id="ProtNLM"/>
    </source>
</evidence>
<dbReference type="SUPFAM" id="SSF53383">
    <property type="entry name" value="PLP-dependent transferases"/>
    <property type="match status" value="1"/>
</dbReference>